<dbReference type="GO" id="GO:0005615">
    <property type="term" value="C:extracellular space"/>
    <property type="evidence" value="ECO:0007669"/>
    <property type="project" value="UniProtKB-KW"/>
</dbReference>
<dbReference type="FunCoup" id="A0A672Z6H8">
    <property type="interactions" value="396"/>
</dbReference>
<dbReference type="PANTHER" id="PTHR12015:SF108">
    <property type="entry name" value="C-C MOTIF CHEMOKINE 20"/>
    <property type="match status" value="1"/>
</dbReference>
<evidence type="ECO:0000313" key="5">
    <source>
        <dbReference type="Proteomes" id="UP000472271"/>
    </source>
</evidence>
<feature type="chain" id="PRO_5025690227" evidence="2">
    <location>
        <begin position="22"/>
        <end position="90"/>
    </location>
</feature>
<keyword evidence="2" id="KW-0732">Signal</keyword>
<dbReference type="Ensembl" id="ENSSORT00005012600.1">
    <property type="protein sequence ID" value="ENSSORP00005012203.1"/>
    <property type="gene ID" value="ENSSORG00005006457.1"/>
</dbReference>
<dbReference type="Pfam" id="PF00048">
    <property type="entry name" value="IL8"/>
    <property type="match status" value="1"/>
</dbReference>
<organism evidence="4 5">
    <name type="scientific">Sphaeramia orbicularis</name>
    <name type="common">orbiculate cardinalfish</name>
    <dbReference type="NCBI Taxonomy" id="375764"/>
    <lineage>
        <taxon>Eukaryota</taxon>
        <taxon>Metazoa</taxon>
        <taxon>Chordata</taxon>
        <taxon>Craniata</taxon>
        <taxon>Vertebrata</taxon>
        <taxon>Euteleostomi</taxon>
        <taxon>Actinopterygii</taxon>
        <taxon>Neopterygii</taxon>
        <taxon>Teleostei</taxon>
        <taxon>Neoteleostei</taxon>
        <taxon>Acanthomorphata</taxon>
        <taxon>Gobiaria</taxon>
        <taxon>Kurtiformes</taxon>
        <taxon>Apogonoidei</taxon>
        <taxon>Apogonidae</taxon>
        <taxon>Apogoninae</taxon>
        <taxon>Sphaeramia</taxon>
    </lineage>
</organism>
<dbReference type="AlphaFoldDB" id="A0A672Z6H8"/>
<dbReference type="GO" id="GO:0006955">
    <property type="term" value="P:immune response"/>
    <property type="evidence" value="ECO:0007669"/>
    <property type="project" value="InterPro"/>
</dbReference>
<accession>A0A672Z6H8</accession>
<dbReference type="GO" id="GO:0008009">
    <property type="term" value="F:chemokine activity"/>
    <property type="evidence" value="ECO:0007669"/>
    <property type="project" value="InterPro"/>
</dbReference>
<evidence type="ECO:0000313" key="4">
    <source>
        <dbReference type="Ensembl" id="ENSSORP00005012203.1"/>
    </source>
</evidence>
<dbReference type="InterPro" id="IPR036048">
    <property type="entry name" value="Interleukin_8-like_sf"/>
</dbReference>
<dbReference type="InParanoid" id="A0A672Z6H8"/>
<dbReference type="RefSeq" id="XP_029999795.1">
    <property type="nucleotide sequence ID" value="XM_030143935.1"/>
</dbReference>
<name>A0A672Z6H8_9TELE</name>
<keyword evidence="5" id="KW-1185">Reference proteome</keyword>
<evidence type="ECO:0000256" key="1">
    <source>
        <dbReference type="ARBA" id="ARBA00022514"/>
    </source>
</evidence>
<dbReference type="SMART" id="SM00199">
    <property type="entry name" value="SCY"/>
    <property type="match status" value="1"/>
</dbReference>
<feature type="domain" description="Chemokine interleukin-8-like" evidence="3">
    <location>
        <begin position="24"/>
        <end position="86"/>
    </location>
</feature>
<feature type="signal peptide" evidence="2">
    <location>
        <begin position="1"/>
        <end position="21"/>
    </location>
</feature>
<dbReference type="Proteomes" id="UP000472271">
    <property type="component" value="Chromosome 9"/>
</dbReference>
<dbReference type="InterPro" id="IPR039809">
    <property type="entry name" value="Chemokine_b/g/d"/>
</dbReference>
<dbReference type="InterPro" id="IPR001811">
    <property type="entry name" value="Chemokine_IL8-like_dom"/>
</dbReference>
<sequence>MASRTVLLLLLAVICTGFAAGEIPADCCLQVVNKHVPAKFIQSYFIQESGKGCSIPATVFTTKNGNALCVPHPDGHPWVQRVIKIIDQRN</sequence>
<evidence type="ECO:0000256" key="2">
    <source>
        <dbReference type="SAM" id="SignalP"/>
    </source>
</evidence>
<keyword evidence="1" id="KW-0202">Cytokine</keyword>
<reference evidence="4" key="1">
    <citation type="submission" date="2019-06" db="EMBL/GenBank/DDBJ databases">
        <authorList>
            <consortium name="Wellcome Sanger Institute Data Sharing"/>
        </authorList>
    </citation>
    <scope>NUCLEOTIDE SEQUENCE [LARGE SCALE GENOMIC DNA]</scope>
</reference>
<evidence type="ECO:0000259" key="3">
    <source>
        <dbReference type="SMART" id="SM00199"/>
    </source>
</evidence>
<reference evidence="4" key="3">
    <citation type="submission" date="2025-09" db="UniProtKB">
        <authorList>
            <consortium name="Ensembl"/>
        </authorList>
    </citation>
    <scope>IDENTIFICATION</scope>
</reference>
<dbReference type="CDD" id="cd00169">
    <property type="entry name" value="Chemokine"/>
    <property type="match status" value="1"/>
</dbReference>
<dbReference type="OrthoDB" id="9909116at2759"/>
<reference evidence="4" key="2">
    <citation type="submission" date="2025-08" db="UniProtKB">
        <authorList>
            <consortium name="Ensembl"/>
        </authorList>
    </citation>
    <scope>IDENTIFICATION</scope>
</reference>
<dbReference type="Gene3D" id="2.40.50.40">
    <property type="match status" value="1"/>
</dbReference>
<gene>
    <name evidence="4" type="primary">LOC115426012</name>
</gene>
<dbReference type="SUPFAM" id="SSF54117">
    <property type="entry name" value="Interleukin 8-like chemokines"/>
    <property type="match status" value="1"/>
</dbReference>
<dbReference type="PANTHER" id="PTHR12015">
    <property type="entry name" value="SMALL INDUCIBLE CYTOKINE A"/>
    <property type="match status" value="1"/>
</dbReference>
<proteinExistence type="predicted"/>
<dbReference type="GeneID" id="115426012"/>
<protein>
    <submittedName>
        <fullName evidence="4">C-C motif chemokine 19-like</fullName>
    </submittedName>
</protein>